<evidence type="ECO:0000256" key="1">
    <source>
        <dbReference type="SAM" id="MobiDB-lite"/>
    </source>
</evidence>
<feature type="compositionally biased region" description="Basic and acidic residues" evidence="1">
    <location>
        <begin position="418"/>
        <end position="430"/>
    </location>
</feature>
<organism evidence="2 3">
    <name type="scientific">Fimbriiglobus ruber</name>
    <dbReference type="NCBI Taxonomy" id="1908690"/>
    <lineage>
        <taxon>Bacteria</taxon>
        <taxon>Pseudomonadati</taxon>
        <taxon>Planctomycetota</taxon>
        <taxon>Planctomycetia</taxon>
        <taxon>Gemmatales</taxon>
        <taxon>Gemmataceae</taxon>
        <taxon>Fimbriiglobus</taxon>
    </lineage>
</organism>
<feature type="compositionally biased region" description="Low complexity" evidence="1">
    <location>
        <begin position="377"/>
        <end position="391"/>
    </location>
</feature>
<accession>A0A225DEN4</accession>
<dbReference type="AlphaFoldDB" id="A0A225DEN4"/>
<gene>
    <name evidence="2" type="ORF">FRUB_10548</name>
</gene>
<dbReference type="EMBL" id="NIDE01000020">
    <property type="protein sequence ID" value="OWK34577.1"/>
    <property type="molecule type" value="Genomic_DNA"/>
</dbReference>
<feature type="compositionally biased region" description="Basic residues" evidence="1">
    <location>
        <begin position="392"/>
        <end position="403"/>
    </location>
</feature>
<protein>
    <recommendedName>
        <fullName evidence="4">Transposase</fullName>
    </recommendedName>
</protein>
<evidence type="ECO:0000313" key="2">
    <source>
        <dbReference type="EMBL" id="OWK34577.1"/>
    </source>
</evidence>
<name>A0A225DEN4_9BACT</name>
<proteinExistence type="predicted"/>
<reference evidence="3" key="1">
    <citation type="submission" date="2017-06" db="EMBL/GenBank/DDBJ databases">
        <title>Genome analysis of Fimbriiglobus ruber SP5, the first member of the order Planctomycetales with confirmed chitinolytic capability.</title>
        <authorList>
            <person name="Ravin N.V."/>
            <person name="Rakitin A.L."/>
            <person name="Ivanova A.A."/>
            <person name="Beletsky A.V."/>
            <person name="Kulichevskaya I.S."/>
            <person name="Mardanov A.V."/>
            <person name="Dedysh S.N."/>
        </authorList>
    </citation>
    <scope>NUCLEOTIDE SEQUENCE [LARGE SCALE GENOMIC DNA]</scope>
    <source>
        <strain evidence="3">SP5</strain>
    </source>
</reference>
<feature type="region of interest" description="Disordered" evidence="1">
    <location>
        <begin position="377"/>
        <end position="446"/>
    </location>
</feature>
<comment type="caution">
    <text evidence="2">The sequence shown here is derived from an EMBL/GenBank/DDBJ whole genome shotgun (WGS) entry which is preliminary data.</text>
</comment>
<dbReference type="RefSeq" id="WP_193619546.1">
    <property type="nucleotide sequence ID" value="NZ_NIDE01000020.1"/>
</dbReference>
<dbReference type="Proteomes" id="UP000214646">
    <property type="component" value="Unassembled WGS sequence"/>
</dbReference>
<evidence type="ECO:0000313" key="3">
    <source>
        <dbReference type="Proteomes" id="UP000214646"/>
    </source>
</evidence>
<evidence type="ECO:0008006" key="4">
    <source>
        <dbReference type="Google" id="ProtNLM"/>
    </source>
</evidence>
<keyword evidence="3" id="KW-1185">Reference proteome</keyword>
<feature type="compositionally biased region" description="Polar residues" evidence="1">
    <location>
        <begin position="432"/>
        <end position="446"/>
    </location>
</feature>
<sequence length="446" mass="48055">MSPRGGQYPVAVIGLAVALVRQAGLSFRGTAAALAVVAAAGPTALDTDRTPCPTTVRSWVVRLGYAHLTRPLAHDHSWAWLIDHTLQIGHQKLFAIFGIPLDQVPFGVRPLPLADVHLLALVPMATTNRAQVATALADAVARTGPPRQIVSDGATEWRAGIQDFRVRYPDTVGVADVTHVAANLLKHYWEGDPQWAAFTRQMAATAAAIRQTRSAHLMAPTLRARGRYLSVAAFVRFGPFVLRKLQAAEPDADVVAHYGWVAGYAAALPVWADQHALAQATVRVVRVEGFGARTPALVAEAWEPLATRDHPTTERLRNRLRAYVGRETRAAHPGERLVGSTEIVESAFGVLKRLSGDQSASGLTGLSVGLGAMIGTTTRSRSRATSSGFPRRSFRRGRNRCSGRRSSGYGGSSSGPTRPREKPYQIRDEPETTASLTSDQPTISLK</sequence>